<organism evidence="2 3">
    <name type="scientific">Kushneria pakistanensis</name>
    <dbReference type="NCBI Taxonomy" id="1508770"/>
    <lineage>
        <taxon>Bacteria</taxon>
        <taxon>Pseudomonadati</taxon>
        <taxon>Pseudomonadota</taxon>
        <taxon>Gammaproteobacteria</taxon>
        <taxon>Oceanospirillales</taxon>
        <taxon>Halomonadaceae</taxon>
        <taxon>Kushneria</taxon>
    </lineage>
</organism>
<proteinExistence type="predicted"/>
<feature type="chain" id="PRO_5047164169" description="Flagellar protein FlhE" evidence="1">
    <location>
        <begin position="24"/>
        <end position="143"/>
    </location>
</feature>
<dbReference type="Proteomes" id="UP000604243">
    <property type="component" value="Unassembled WGS sequence"/>
</dbReference>
<evidence type="ECO:0008006" key="4">
    <source>
        <dbReference type="Google" id="ProtNLM"/>
    </source>
</evidence>
<protein>
    <recommendedName>
        <fullName evidence="4">Flagellar protein FlhE</fullName>
    </recommendedName>
</protein>
<dbReference type="Pfam" id="PF06366">
    <property type="entry name" value="FlhE"/>
    <property type="match status" value="1"/>
</dbReference>
<keyword evidence="3" id="KW-1185">Reference proteome</keyword>
<accession>A0ABQ3FR09</accession>
<dbReference type="EMBL" id="BMZM01000004">
    <property type="protein sequence ID" value="GHC33526.1"/>
    <property type="molecule type" value="Genomic_DNA"/>
</dbReference>
<gene>
    <name evidence="2" type="ORF">GCM10010082_30290</name>
</gene>
<evidence type="ECO:0000313" key="3">
    <source>
        <dbReference type="Proteomes" id="UP000604243"/>
    </source>
</evidence>
<sequence length="143" mass="15121">MTRHQLPRWLMITIVLVLSPAQADASAGGAIPAQGSVPDMAQKGREYRVALIPADTAPADGVLTELSWHYELTPGAVMPAAWLCTPSVCESLSMARGSTDALAGLPANTPLSLHFVLPGEGMLKRPVQGGAAQVFINYRMQAQ</sequence>
<evidence type="ECO:0000313" key="2">
    <source>
        <dbReference type="EMBL" id="GHC33526.1"/>
    </source>
</evidence>
<dbReference type="RefSeq" id="WP_189519737.1">
    <property type="nucleotide sequence ID" value="NZ_BMZM01000004.1"/>
</dbReference>
<reference evidence="3" key="1">
    <citation type="journal article" date="2019" name="Int. J. Syst. Evol. Microbiol.">
        <title>The Global Catalogue of Microorganisms (GCM) 10K type strain sequencing project: providing services to taxonomists for standard genome sequencing and annotation.</title>
        <authorList>
            <consortium name="The Broad Institute Genomics Platform"/>
            <consortium name="The Broad Institute Genome Sequencing Center for Infectious Disease"/>
            <person name="Wu L."/>
            <person name="Ma J."/>
        </authorList>
    </citation>
    <scope>NUCLEOTIDE SEQUENCE [LARGE SCALE GENOMIC DNA]</scope>
    <source>
        <strain evidence="3">KCTC 42082</strain>
    </source>
</reference>
<keyword evidence="1" id="KW-0732">Signal</keyword>
<evidence type="ECO:0000256" key="1">
    <source>
        <dbReference type="SAM" id="SignalP"/>
    </source>
</evidence>
<feature type="signal peptide" evidence="1">
    <location>
        <begin position="1"/>
        <end position="23"/>
    </location>
</feature>
<comment type="caution">
    <text evidence="2">The sequence shown here is derived from an EMBL/GenBank/DDBJ whole genome shotgun (WGS) entry which is preliminary data.</text>
</comment>
<dbReference type="InterPro" id="IPR009420">
    <property type="entry name" value="FlhE"/>
</dbReference>
<name>A0ABQ3FR09_9GAMM</name>